<feature type="transmembrane region" description="Helical" evidence="2">
    <location>
        <begin position="131"/>
        <end position="150"/>
    </location>
</feature>
<keyword evidence="2" id="KW-1133">Transmembrane helix</keyword>
<dbReference type="Proteomes" id="UP000240418">
    <property type="component" value="Unassembled WGS sequence"/>
</dbReference>
<proteinExistence type="predicted"/>
<feature type="transmembrane region" description="Helical" evidence="2">
    <location>
        <begin position="42"/>
        <end position="70"/>
    </location>
</feature>
<feature type="transmembrane region" description="Helical" evidence="2">
    <location>
        <begin position="303"/>
        <end position="323"/>
    </location>
</feature>
<feature type="transmembrane region" description="Helical" evidence="2">
    <location>
        <begin position="335"/>
        <end position="356"/>
    </location>
</feature>
<name>A0A2P8F9I7_9RHOB</name>
<dbReference type="AlphaFoldDB" id="A0A2P8F9I7"/>
<gene>
    <name evidence="3" type="ORF">CLV88_111104</name>
</gene>
<keyword evidence="4" id="KW-1185">Reference proteome</keyword>
<protein>
    <recommendedName>
        <fullName evidence="5">DUF2955 family protein</fullName>
    </recommendedName>
</protein>
<evidence type="ECO:0000313" key="3">
    <source>
        <dbReference type="EMBL" id="PSL18358.1"/>
    </source>
</evidence>
<accession>A0A2P8F9I7</accession>
<feature type="region of interest" description="Disordered" evidence="1">
    <location>
        <begin position="1"/>
        <end position="20"/>
    </location>
</feature>
<evidence type="ECO:0008006" key="5">
    <source>
        <dbReference type="Google" id="ProtNLM"/>
    </source>
</evidence>
<comment type="caution">
    <text evidence="3">The sequence shown here is derived from an EMBL/GenBank/DDBJ whole genome shotgun (WGS) entry which is preliminary data.</text>
</comment>
<feature type="transmembrane region" description="Helical" evidence="2">
    <location>
        <begin position="212"/>
        <end position="237"/>
    </location>
</feature>
<feature type="transmembrane region" description="Helical" evidence="2">
    <location>
        <begin position="274"/>
        <end position="296"/>
    </location>
</feature>
<keyword evidence="2" id="KW-0472">Membrane</keyword>
<evidence type="ECO:0000313" key="4">
    <source>
        <dbReference type="Proteomes" id="UP000240418"/>
    </source>
</evidence>
<sequence length="386" mass="40893">MPTDAASPPEARTATTGDAPDLIKEMAPPKLSRAAQKRGLRLALGASASFSVAILAGWPLATFSTVFVVLFLQGPAPMPGRAMWKLFQTAFVFLAFSWMLSSALLAYPVPYLMAIATAVALSFYWSTTGAGTLGVVLALMSALMIPNLVITSRELSLILVAWIPLNLFVAWLWTVLMFTLIPPIPLPSASAKSAGPPPDPARLVLRMSLVTIPFAMLFFLSGSGMIVTLLFVALLSMQLAAATGAGPKVAKGMLMANVIGGIAAIIAYELTVIAPLMLTAMLAFTVASIALARWFVSERADASLAGTSMSTLVILFGGSIAPFGDDADVKMFDRLYQIGFALAFVLLAYLVVNAFLPTIRAARQDAQKSNLKELTRKKASTQRAGS</sequence>
<evidence type="ECO:0000256" key="1">
    <source>
        <dbReference type="SAM" id="MobiDB-lite"/>
    </source>
</evidence>
<feature type="transmembrane region" description="Helical" evidence="2">
    <location>
        <begin position="249"/>
        <end position="268"/>
    </location>
</feature>
<feature type="transmembrane region" description="Helical" evidence="2">
    <location>
        <begin position="157"/>
        <end position="181"/>
    </location>
</feature>
<dbReference type="RefSeq" id="WP_106609375.1">
    <property type="nucleotide sequence ID" value="NZ_PYGJ01000011.1"/>
</dbReference>
<evidence type="ECO:0000256" key="2">
    <source>
        <dbReference type="SAM" id="Phobius"/>
    </source>
</evidence>
<organism evidence="3 4">
    <name type="scientific">Shimia abyssi</name>
    <dbReference type="NCBI Taxonomy" id="1662395"/>
    <lineage>
        <taxon>Bacteria</taxon>
        <taxon>Pseudomonadati</taxon>
        <taxon>Pseudomonadota</taxon>
        <taxon>Alphaproteobacteria</taxon>
        <taxon>Rhodobacterales</taxon>
        <taxon>Roseobacteraceae</taxon>
    </lineage>
</organism>
<dbReference type="InterPro" id="IPR022604">
    <property type="entry name" value="DUF2955"/>
</dbReference>
<dbReference type="OrthoDB" id="7704222at2"/>
<dbReference type="Pfam" id="PF11168">
    <property type="entry name" value="DUF2955"/>
    <property type="match status" value="1"/>
</dbReference>
<reference evidence="3 4" key="1">
    <citation type="submission" date="2018-03" db="EMBL/GenBank/DDBJ databases">
        <title>Genomic Encyclopedia of Archaeal and Bacterial Type Strains, Phase II (KMG-II): from individual species to whole genera.</title>
        <authorList>
            <person name="Goeker M."/>
        </authorList>
    </citation>
    <scope>NUCLEOTIDE SEQUENCE [LARGE SCALE GENOMIC DNA]</scope>
    <source>
        <strain evidence="3 4">DSM 100673</strain>
    </source>
</reference>
<dbReference type="EMBL" id="PYGJ01000011">
    <property type="protein sequence ID" value="PSL18358.1"/>
    <property type="molecule type" value="Genomic_DNA"/>
</dbReference>
<keyword evidence="2" id="KW-0812">Transmembrane</keyword>